<feature type="region of interest" description="Disordered" evidence="7">
    <location>
        <begin position="444"/>
        <end position="496"/>
    </location>
</feature>
<evidence type="ECO:0000256" key="1">
    <source>
        <dbReference type="ARBA" id="ARBA00004123"/>
    </source>
</evidence>
<evidence type="ECO:0000256" key="4">
    <source>
        <dbReference type="ARBA" id="ARBA00047761"/>
    </source>
</evidence>
<organism evidence="10 11">
    <name type="scientific">Cryptococcus tetragattii IND107</name>
    <dbReference type="NCBI Taxonomy" id="1296105"/>
    <lineage>
        <taxon>Eukaryota</taxon>
        <taxon>Fungi</taxon>
        <taxon>Dikarya</taxon>
        <taxon>Basidiomycota</taxon>
        <taxon>Agaricomycotina</taxon>
        <taxon>Tremellomycetes</taxon>
        <taxon>Tremellales</taxon>
        <taxon>Cryptococcaceae</taxon>
        <taxon>Cryptococcus</taxon>
        <taxon>Cryptococcus gattii species complex</taxon>
    </lineage>
</organism>
<dbReference type="InterPro" id="IPR023214">
    <property type="entry name" value="HAD_sf"/>
</dbReference>
<keyword evidence="2 6" id="KW-0378">Hydrolase</keyword>
<feature type="compositionally biased region" description="Basic and acidic residues" evidence="7">
    <location>
        <begin position="869"/>
        <end position="885"/>
    </location>
</feature>
<feature type="compositionally biased region" description="Basic and acidic residues" evidence="7">
    <location>
        <begin position="553"/>
        <end position="580"/>
    </location>
</feature>
<dbReference type="InterPro" id="IPR011947">
    <property type="entry name" value="FCP1_euk"/>
</dbReference>
<feature type="compositionally biased region" description="Low complexity" evidence="7">
    <location>
        <begin position="464"/>
        <end position="474"/>
    </location>
</feature>
<feature type="compositionally biased region" description="Acidic residues" evidence="7">
    <location>
        <begin position="768"/>
        <end position="780"/>
    </location>
</feature>
<feature type="region of interest" description="Disordered" evidence="7">
    <location>
        <begin position="738"/>
        <end position="952"/>
    </location>
</feature>
<keyword evidence="11" id="KW-1185">Reference proteome</keyword>
<dbReference type="CDD" id="cd17729">
    <property type="entry name" value="BRCT_CTDP1"/>
    <property type="match status" value="1"/>
</dbReference>
<dbReference type="GeneID" id="91991823"/>
<dbReference type="SUPFAM" id="SSF52113">
    <property type="entry name" value="BRCT domain"/>
    <property type="match status" value="1"/>
</dbReference>
<dbReference type="InterPro" id="IPR036420">
    <property type="entry name" value="BRCT_dom_sf"/>
</dbReference>
<feature type="domain" description="BRCT" evidence="8">
    <location>
        <begin position="640"/>
        <end position="733"/>
    </location>
</feature>
<dbReference type="NCBIfam" id="TIGR02250">
    <property type="entry name" value="FCP1_euk"/>
    <property type="match status" value="1"/>
</dbReference>
<feature type="compositionally biased region" description="Polar residues" evidence="7">
    <location>
        <begin position="815"/>
        <end position="831"/>
    </location>
</feature>
<evidence type="ECO:0000256" key="6">
    <source>
        <dbReference type="RuleBase" id="RU366066"/>
    </source>
</evidence>
<feature type="compositionally biased region" description="Acidic residues" evidence="7">
    <location>
        <begin position="936"/>
        <end position="952"/>
    </location>
</feature>
<comment type="catalytic activity">
    <reaction evidence="4 6">
        <text>O-phospho-L-seryl-[protein] + H2O = L-seryl-[protein] + phosphate</text>
        <dbReference type="Rhea" id="RHEA:20629"/>
        <dbReference type="Rhea" id="RHEA-COMP:9863"/>
        <dbReference type="Rhea" id="RHEA-COMP:11604"/>
        <dbReference type="ChEBI" id="CHEBI:15377"/>
        <dbReference type="ChEBI" id="CHEBI:29999"/>
        <dbReference type="ChEBI" id="CHEBI:43474"/>
        <dbReference type="ChEBI" id="CHEBI:83421"/>
        <dbReference type="EC" id="3.1.3.16"/>
    </reaction>
</comment>
<feature type="compositionally biased region" description="Basic and acidic residues" evidence="7">
    <location>
        <begin position="901"/>
        <end position="913"/>
    </location>
</feature>
<comment type="caution">
    <text evidence="10">The sequence shown here is derived from an EMBL/GenBank/DDBJ whole genome shotgun (WGS) entry which is preliminary data.</text>
</comment>
<dbReference type="SUPFAM" id="SSF56784">
    <property type="entry name" value="HAD-like"/>
    <property type="match status" value="1"/>
</dbReference>
<dbReference type="RefSeq" id="XP_066612915.1">
    <property type="nucleotide sequence ID" value="XM_066759428.1"/>
</dbReference>
<evidence type="ECO:0000259" key="9">
    <source>
        <dbReference type="PROSITE" id="PS50969"/>
    </source>
</evidence>
<sequence>MSDPPTPLTLPTTLPYPITLTRLVARPGDKVKRGSRLLEYTFMSSDMREKVAKRQSQGGGMGEIANGNEKDDLSGTWESLIDGDVVEWKGAKPGMVIERNQASQVIVTVQQPCSHPVQLHGMCGICGADLIEDDYLSRPALNQTQAGPSRYPGGFEIAHDAMGVTVSKNEAQRLENLTRDALLSTRRLSLIVDLDQTIIHTTVDPTVAEWMDEIHREELMDAQGKDSAPTEEAKGKEEEESTTPPGSPGPSALNTTVELSKEKNPNAEALRDVAKFQIADDLPPGYVKLKTKAAEGQNPPESEGRWYFTKPRPGLQKFLDEMSQLYEMHVYTMGTRTYADAIVNVIDPDGKIFGGRILSRDESGSFSSKNLKRLFPTDTSMVVVIDDRSDVWGDCPNLVKVVPYDFFLGIGDINSSFLPTNKSTPPPSSAATTAAAAFSSSASLSSSLSKSPSPPPTLSPSPPSASSIASTPSPVTLSEVSADLEPIERINTAEPTIEEELMMKTRLLDQLSTSRPLARLQEELENEDSGDDESGQNQDGEANAAAETGMKTVTEKEKEEEQEEKPTTRERDESRKERSRSPSKHRKPLLNPDDYELVRVAKILQEIHSRFYKAFDALEGWDPKKALPMSCDVEFIIPEMKAEVLDGCSLVFSGMIPREADPSTTTIWQTAESFGALITPSLTSRTTHLVTALLNTEKTWRAGKMEGVKVVWAQWFWDSVALWERQDEEKYIAGKKEGTGGAEKRVEAEAGVEGETGNSDNHKNMSKEEEDGEEHEDMNDDTQVGQGWDEEAEREWEEFMAGEDDWSDEEGSVGSRKSMTSVKSESAPSTPSKKRVRYADEELLPLEEFKDPSPTVLSDAPPSKRHKAHLVEYTKPGEEASEEHRSRHKDHGMYEPDFEKDDEKSGDEDHGRSVVEGMEGTDGDDEFALLLMDSLANDDADGDEDDGDRDGD</sequence>
<gene>
    <name evidence="10" type="ORF">I308_104967</name>
</gene>
<dbReference type="EMBL" id="ATAM02000008">
    <property type="protein sequence ID" value="KAL0245831.1"/>
    <property type="molecule type" value="Genomic_DNA"/>
</dbReference>
<dbReference type="CDD" id="cd07521">
    <property type="entry name" value="HAD_FCP1-like"/>
    <property type="match status" value="1"/>
</dbReference>
<dbReference type="Pfam" id="PF03031">
    <property type="entry name" value="NIF"/>
    <property type="match status" value="1"/>
</dbReference>
<feature type="domain" description="FCP1 homology" evidence="9">
    <location>
        <begin position="183"/>
        <end position="424"/>
    </location>
</feature>
<keyword evidence="3 6" id="KW-0539">Nucleus</keyword>
<proteinExistence type="predicted"/>
<name>A0ABR3BRM6_9TREE</name>
<comment type="function">
    <text evidence="6">This promotes the activity of RNA polymerase II.</text>
</comment>
<comment type="subcellular location">
    <subcellularLocation>
        <location evidence="1 6">Nucleus</location>
    </subcellularLocation>
</comment>
<dbReference type="InterPro" id="IPR004274">
    <property type="entry name" value="FCP1_dom"/>
</dbReference>
<evidence type="ECO:0000256" key="3">
    <source>
        <dbReference type="ARBA" id="ARBA00023242"/>
    </source>
</evidence>
<feature type="region of interest" description="Disordered" evidence="7">
    <location>
        <begin position="219"/>
        <end position="255"/>
    </location>
</feature>
<feature type="compositionally biased region" description="Basic and acidic residues" evidence="7">
    <location>
        <begin position="738"/>
        <end position="748"/>
    </location>
</feature>
<evidence type="ECO:0000256" key="7">
    <source>
        <dbReference type="SAM" id="MobiDB-lite"/>
    </source>
</evidence>
<dbReference type="Gene3D" id="3.40.50.10190">
    <property type="entry name" value="BRCT domain"/>
    <property type="match status" value="1"/>
</dbReference>
<dbReference type="PROSITE" id="PS50172">
    <property type="entry name" value="BRCT"/>
    <property type="match status" value="1"/>
</dbReference>
<dbReference type="PANTHER" id="PTHR23081:SF36">
    <property type="entry name" value="RNA POLYMERASE II SUBUNIT A C-TERMINAL DOMAIN PHOSPHATASE"/>
    <property type="match status" value="1"/>
</dbReference>
<dbReference type="PANTHER" id="PTHR23081">
    <property type="entry name" value="RNA POLYMERASE II CTD PHOSPHATASE"/>
    <property type="match status" value="1"/>
</dbReference>
<dbReference type="EC" id="3.1.3.16" evidence="6"/>
<evidence type="ECO:0000313" key="10">
    <source>
        <dbReference type="EMBL" id="KAL0245831.1"/>
    </source>
</evidence>
<feature type="region of interest" description="Disordered" evidence="7">
    <location>
        <begin position="523"/>
        <end position="590"/>
    </location>
</feature>
<reference evidence="10 11" key="2">
    <citation type="submission" date="2024-01" db="EMBL/GenBank/DDBJ databases">
        <title>Comparative genomics of Cryptococcus and Kwoniella reveals pathogenesis evolution and contrasting modes of karyotype evolution via chromosome fusion or intercentromeric recombination.</title>
        <authorList>
            <person name="Coelho M.A."/>
            <person name="David-Palma M."/>
            <person name="Shea T."/>
            <person name="Bowers K."/>
            <person name="Mcginley-Smith S."/>
            <person name="Mohammad A.W."/>
            <person name="Gnirke A."/>
            <person name="Yurkov A.M."/>
            <person name="Nowrousian M."/>
            <person name="Sun S."/>
            <person name="Cuomo C.A."/>
            <person name="Heitman J."/>
        </authorList>
    </citation>
    <scope>NUCLEOTIDE SEQUENCE [LARGE SCALE GENOMIC DNA]</scope>
    <source>
        <strain evidence="10 11">IND107</strain>
    </source>
</reference>
<feature type="compositionally biased region" description="Acidic residues" evidence="7">
    <location>
        <begin position="523"/>
        <end position="534"/>
    </location>
</feature>
<dbReference type="Proteomes" id="UP000054399">
    <property type="component" value="Unassembled WGS sequence"/>
</dbReference>
<evidence type="ECO:0000256" key="2">
    <source>
        <dbReference type="ARBA" id="ARBA00022801"/>
    </source>
</evidence>
<dbReference type="InterPro" id="IPR036412">
    <property type="entry name" value="HAD-like_sf"/>
</dbReference>
<evidence type="ECO:0000256" key="5">
    <source>
        <dbReference type="ARBA" id="ARBA00048336"/>
    </source>
</evidence>
<evidence type="ECO:0000259" key="8">
    <source>
        <dbReference type="PROSITE" id="PS50172"/>
    </source>
</evidence>
<dbReference type="Pfam" id="PF00533">
    <property type="entry name" value="BRCT"/>
    <property type="match status" value="1"/>
</dbReference>
<dbReference type="Gene3D" id="3.40.50.1000">
    <property type="entry name" value="HAD superfamily/HAD-like"/>
    <property type="match status" value="1"/>
</dbReference>
<feature type="compositionally biased region" description="Acidic residues" evidence="7">
    <location>
        <begin position="788"/>
        <end position="811"/>
    </location>
</feature>
<reference evidence="11" key="1">
    <citation type="submission" date="2015-01" db="EMBL/GenBank/DDBJ databases">
        <title>The Genome Sequence of Cryptococcus gattii MMRL2647.</title>
        <authorList>
            <consortium name="The Broad Institute Genomics Platform"/>
            <person name="Cuomo C."/>
            <person name="Litvintseva A."/>
            <person name="Chen Y."/>
            <person name="Heitman J."/>
            <person name="Sun S."/>
            <person name="Springer D."/>
            <person name="Dromer F."/>
            <person name="Young S."/>
            <person name="Zeng Q."/>
            <person name="Gargeya S."/>
            <person name="Abouelleil A."/>
            <person name="Alvarado L."/>
            <person name="Chapman S.B."/>
            <person name="Gainer-Dewar J."/>
            <person name="Goldberg J."/>
            <person name="Griggs A."/>
            <person name="Gujja S."/>
            <person name="Hansen M."/>
            <person name="Howarth C."/>
            <person name="Imamovic A."/>
            <person name="Larimer J."/>
            <person name="Murphy C."/>
            <person name="Naylor J."/>
            <person name="Pearson M."/>
            <person name="Priest M."/>
            <person name="Roberts A."/>
            <person name="Saif S."/>
            <person name="Shea T."/>
            <person name="Sykes S."/>
            <person name="Wortman J."/>
            <person name="Nusbaum C."/>
            <person name="Birren B."/>
        </authorList>
    </citation>
    <scope>NUCLEOTIDE SEQUENCE [LARGE SCALE GENOMIC DNA]</scope>
    <source>
        <strain evidence="11">IND107</strain>
    </source>
</reference>
<dbReference type="PROSITE" id="PS50969">
    <property type="entry name" value="FCP1"/>
    <property type="match status" value="1"/>
</dbReference>
<comment type="catalytic activity">
    <reaction evidence="5 6">
        <text>O-phospho-L-threonyl-[protein] + H2O = L-threonyl-[protein] + phosphate</text>
        <dbReference type="Rhea" id="RHEA:47004"/>
        <dbReference type="Rhea" id="RHEA-COMP:11060"/>
        <dbReference type="Rhea" id="RHEA-COMP:11605"/>
        <dbReference type="ChEBI" id="CHEBI:15377"/>
        <dbReference type="ChEBI" id="CHEBI:30013"/>
        <dbReference type="ChEBI" id="CHEBI:43474"/>
        <dbReference type="ChEBI" id="CHEBI:61977"/>
        <dbReference type="EC" id="3.1.3.16"/>
    </reaction>
</comment>
<dbReference type="SMART" id="SM00292">
    <property type="entry name" value="BRCT"/>
    <property type="match status" value="1"/>
</dbReference>
<accession>A0ABR3BRM6</accession>
<dbReference type="SMART" id="SM00577">
    <property type="entry name" value="CPDc"/>
    <property type="match status" value="1"/>
</dbReference>
<feature type="compositionally biased region" description="Pro residues" evidence="7">
    <location>
        <begin position="452"/>
        <end position="463"/>
    </location>
</feature>
<dbReference type="InterPro" id="IPR001357">
    <property type="entry name" value="BRCT_dom"/>
</dbReference>
<protein>
    <recommendedName>
        <fullName evidence="6">RNA polymerase II subunit A C-terminal domain phosphatase</fullName>
        <ecNumber evidence="6">3.1.3.16</ecNumber>
    </recommendedName>
</protein>
<evidence type="ECO:0000313" key="11">
    <source>
        <dbReference type="Proteomes" id="UP000054399"/>
    </source>
</evidence>
<dbReference type="InterPro" id="IPR039189">
    <property type="entry name" value="Fcp1"/>
</dbReference>